<evidence type="ECO:0000313" key="3">
    <source>
        <dbReference type="Proteomes" id="UP000002059"/>
    </source>
</evidence>
<dbReference type="OrthoDB" id="4187706at2759"/>
<evidence type="ECO:0008006" key="4">
    <source>
        <dbReference type="Google" id="ProtNLM"/>
    </source>
</evidence>
<dbReference type="HOGENOM" id="CLU_1938793_0_0_1"/>
<dbReference type="AlphaFoldDB" id="C1GXB0"/>
<name>C1GXB0_PARBA</name>
<keyword evidence="3" id="KW-1185">Reference proteome</keyword>
<evidence type="ECO:0000256" key="1">
    <source>
        <dbReference type="SAM" id="SignalP"/>
    </source>
</evidence>
<keyword evidence="1" id="KW-0732">Signal</keyword>
<accession>C1GXB0</accession>
<proteinExistence type="predicted"/>
<gene>
    <name evidence="2" type="ORF">PAAG_03484</name>
</gene>
<dbReference type="Proteomes" id="UP000002059">
    <property type="component" value="Partially assembled WGS sequence"/>
</dbReference>
<protein>
    <recommendedName>
        <fullName evidence="4">Hydrophobin</fullName>
    </recommendedName>
</protein>
<dbReference type="GeneID" id="9098041"/>
<feature type="signal peptide" evidence="1">
    <location>
        <begin position="1"/>
        <end position="19"/>
    </location>
</feature>
<dbReference type="KEGG" id="pbl:PAAG_03484"/>
<reference evidence="2 3" key="1">
    <citation type="journal article" date="2011" name="PLoS Genet.">
        <title>Comparative genomic analysis of human fungal pathogens causing paracoccidioidomycosis.</title>
        <authorList>
            <person name="Desjardins C.A."/>
            <person name="Champion M.D."/>
            <person name="Holder J.W."/>
            <person name="Muszewska A."/>
            <person name="Goldberg J."/>
            <person name="Bailao A.M."/>
            <person name="Brigido M.M."/>
            <person name="Ferreira M.E."/>
            <person name="Garcia A.M."/>
            <person name="Grynberg M."/>
            <person name="Gujja S."/>
            <person name="Heiman D.I."/>
            <person name="Henn M.R."/>
            <person name="Kodira C.D."/>
            <person name="Leon-Narvaez H."/>
            <person name="Longo L.V."/>
            <person name="Ma L.J."/>
            <person name="Malavazi I."/>
            <person name="Matsuo A.L."/>
            <person name="Morais F.V."/>
            <person name="Pereira M."/>
            <person name="Rodriguez-Brito S."/>
            <person name="Sakthikumar S."/>
            <person name="Salem-Izacc S.M."/>
            <person name="Sykes S.M."/>
            <person name="Teixeira M.M."/>
            <person name="Vallejo M.C."/>
            <person name="Walter M.E."/>
            <person name="Yandava C."/>
            <person name="Young S."/>
            <person name="Zeng Q."/>
            <person name="Zucker J."/>
            <person name="Felipe M.S."/>
            <person name="Goldman G.H."/>
            <person name="Haas B.J."/>
            <person name="McEwen J.G."/>
            <person name="Nino-Vega G."/>
            <person name="Puccia R."/>
            <person name="San-Blas G."/>
            <person name="Soares C.M."/>
            <person name="Birren B.W."/>
            <person name="Cuomo C.A."/>
        </authorList>
    </citation>
    <scope>NUCLEOTIDE SEQUENCE [LARGE SCALE GENOMIC DNA]</scope>
    <source>
        <strain evidence="3">ATCC MYA-826 / Pb01</strain>
    </source>
</reference>
<organism evidence="2 3">
    <name type="scientific">Paracoccidioides lutzii (strain ATCC MYA-826 / Pb01)</name>
    <name type="common">Paracoccidioides brasiliensis</name>
    <dbReference type="NCBI Taxonomy" id="502779"/>
    <lineage>
        <taxon>Eukaryota</taxon>
        <taxon>Fungi</taxon>
        <taxon>Dikarya</taxon>
        <taxon>Ascomycota</taxon>
        <taxon>Pezizomycotina</taxon>
        <taxon>Eurotiomycetes</taxon>
        <taxon>Eurotiomycetidae</taxon>
        <taxon>Onygenales</taxon>
        <taxon>Ajellomycetaceae</taxon>
        <taxon>Paracoccidioides</taxon>
    </lineage>
</organism>
<feature type="chain" id="PRO_5002910207" description="Hydrophobin" evidence="1">
    <location>
        <begin position="20"/>
        <end position="130"/>
    </location>
</feature>
<evidence type="ECO:0000313" key="2">
    <source>
        <dbReference type="EMBL" id="EEH41198.2"/>
    </source>
</evidence>
<dbReference type="RefSeq" id="XP_002794939.2">
    <property type="nucleotide sequence ID" value="XM_002794893.2"/>
</dbReference>
<dbReference type="EMBL" id="KN293998">
    <property type="protein sequence ID" value="EEH41198.2"/>
    <property type="molecule type" value="Genomic_DNA"/>
</dbReference>
<sequence length="130" mass="13168">MKLNLFLICLISGLTPIFGAPELEKKNAANALDTSPATKGTGDALADAPSSPAPPLTFTFNENCLAIGAKECALVITAATHVRTASILQEVAGVLSSLAILLITTNRGKAALGCMGAIPCDIGEVGMALC</sequence>
<dbReference type="VEuPathDB" id="FungiDB:PAAG_03484"/>